<proteinExistence type="predicted"/>
<protein>
    <submittedName>
        <fullName evidence="1">Uncharacterized protein</fullName>
    </submittedName>
</protein>
<reference evidence="1" key="1">
    <citation type="journal article" date="2021" name="New Phytol.">
        <title>Evolutionary innovations through gain and loss of genes in the ectomycorrhizal Boletales.</title>
        <authorList>
            <person name="Wu G."/>
            <person name="Miyauchi S."/>
            <person name="Morin E."/>
            <person name="Kuo A."/>
            <person name="Drula E."/>
            <person name="Varga T."/>
            <person name="Kohler A."/>
            <person name="Feng B."/>
            <person name="Cao Y."/>
            <person name="Lipzen A."/>
            <person name="Daum C."/>
            <person name="Hundley H."/>
            <person name="Pangilinan J."/>
            <person name="Johnson J."/>
            <person name="Barry K."/>
            <person name="LaButti K."/>
            <person name="Ng V."/>
            <person name="Ahrendt S."/>
            <person name="Min B."/>
            <person name="Choi I.G."/>
            <person name="Park H."/>
            <person name="Plett J.M."/>
            <person name="Magnuson J."/>
            <person name="Spatafora J.W."/>
            <person name="Nagy L.G."/>
            <person name="Henrissat B."/>
            <person name="Grigoriev I.V."/>
            <person name="Yang Z.L."/>
            <person name="Xu J."/>
            <person name="Martin F.M."/>
        </authorList>
    </citation>
    <scope>NUCLEOTIDE SEQUENCE</scope>
    <source>
        <strain evidence="1">ATCC 28755</strain>
    </source>
</reference>
<keyword evidence="2" id="KW-1185">Reference proteome</keyword>
<accession>A0ACB8A9A8</accession>
<dbReference type="EMBL" id="MU267730">
    <property type="protein sequence ID" value="KAH7910044.1"/>
    <property type="molecule type" value="Genomic_DNA"/>
</dbReference>
<evidence type="ECO:0000313" key="2">
    <source>
        <dbReference type="Proteomes" id="UP000790377"/>
    </source>
</evidence>
<gene>
    <name evidence="1" type="ORF">BJ138DRAFT_1127212</name>
</gene>
<name>A0ACB8A9A8_9AGAM</name>
<comment type="caution">
    <text evidence="1">The sequence shown here is derived from an EMBL/GenBank/DDBJ whole genome shotgun (WGS) entry which is preliminary data.</text>
</comment>
<organism evidence="1 2">
    <name type="scientific">Hygrophoropsis aurantiaca</name>
    <dbReference type="NCBI Taxonomy" id="72124"/>
    <lineage>
        <taxon>Eukaryota</taxon>
        <taxon>Fungi</taxon>
        <taxon>Dikarya</taxon>
        <taxon>Basidiomycota</taxon>
        <taxon>Agaricomycotina</taxon>
        <taxon>Agaricomycetes</taxon>
        <taxon>Agaricomycetidae</taxon>
        <taxon>Boletales</taxon>
        <taxon>Coniophorineae</taxon>
        <taxon>Hygrophoropsidaceae</taxon>
        <taxon>Hygrophoropsis</taxon>
    </lineage>
</organism>
<evidence type="ECO:0000313" key="1">
    <source>
        <dbReference type="EMBL" id="KAH7910044.1"/>
    </source>
</evidence>
<sequence>MSTPRLPHEMWLQVLQDTHRNDLRICLGVCRLWRTFAIRLLFRTVRLYFGEWASVYTRSGCDCDDCCLSEPDYLNERSLEILEHIISNPVFASVVKGIVVHSLYFSYRNEISLGRLTDALKVLPHLESFDWHAECQEDIMLAISESCPNLRHLGLPAFSQGHNLGSFRQLRSICTTSPSSFCDGYQQRHVAATHEVFLNFRNATLSRLQLLKCPLDAAPMHLLVQLRELHLVHPRNLGTLDQLFKRLPCLETLSLVYVEQPQADLFTALEKSADMLPQLTSITMSLNETNPLSPGQTHQLIEFLRGHTSMRALCINNRLPWEVFWQVANAIGNMKSLQALGLSITSPTPESLAFWNPWPPGATPLPKSLEAVSLDMEFAQVQSFLECLPELPRLRSFFLCNECGEDKEQVSTRSLAEMMPHLTIVGCAEDICDVRWTTAGIELYHWTRLKRDTRGRDSFDAPFDAWLLRNNPYLASISLPLFGPDGL</sequence>
<dbReference type="Proteomes" id="UP000790377">
    <property type="component" value="Unassembled WGS sequence"/>
</dbReference>